<dbReference type="EMBL" id="JAFJYH010000011">
    <property type="protein sequence ID" value="KAG4425383.1"/>
    <property type="molecule type" value="Genomic_DNA"/>
</dbReference>
<dbReference type="CDD" id="cd22952">
    <property type="entry name" value="ART10-like"/>
    <property type="match status" value="1"/>
</dbReference>
<protein>
    <recommendedName>
        <fullName evidence="3">Arrestin-like N-terminal domain-containing protein</fullName>
    </recommendedName>
</protein>
<dbReference type="InterPro" id="IPR014752">
    <property type="entry name" value="Arrestin-like_C"/>
</dbReference>
<comment type="caution">
    <text evidence="1">The sequence shown here is derived from an EMBL/GenBank/DDBJ whole genome shotgun (WGS) entry which is preliminary data.</text>
</comment>
<accession>A0A8H7WI30</accession>
<reference evidence="1" key="1">
    <citation type="submission" date="2021-02" db="EMBL/GenBank/DDBJ databases">
        <title>Genome sequence Cadophora malorum strain M34.</title>
        <authorList>
            <person name="Stefanovic E."/>
            <person name="Vu D."/>
            <person name="Scully C."/>
            <person name="Dijksterhuis J."/>
            <person name="Roader J."/>
            <person name="Houbraken J."/>
        </authorList>
    </citation>
    <scope>NUCLEOTIDE SEQUENCE</scope>
    <source>
        <strain evidence="1">M34</strain>
    </source>
</reference>
<name>A0A8H7WI30_9HELO</name>
<dbReference type="Proteomes" id="UP000664132">
    <property type="component" value="Unassembled WGS sequence"/>
</dbReference>
<keyword evidence="2" id="KW-1185">Reference proteome</keyword>
<dbReference type="Gene3D" id="2.60.40.640">
    <property type="match status" value="1"/>
</dbReference>
<evidence type="ECO:0000313" key="1">
    <source>
        <dbReference type="EMBL" id="KAG4425383.1"/>
    </source>
</evidence>
<sequence>MKVAIQLDRSIGDHDPPFTCMDYVRGNVILSLQRADAVSRIAAVLSGTLFSSVVSAATNPLDGTLHAMNSHKLFETCQPIFPPPNLPVSSKGFSLPKGSNVFSFVLRFPILSTCSDTNHDWIKHLNTTLPPSTKVQAPNNTATAEAKYSIKVKVERPRRFKPALTSELELKFMPLDPSLPPPMLSPVSARTSRSLLRTLSGNSPPSLPPVCDRLDNSVVIFEASLPSPAVLHTKHHLPLRVFAIIKSASGIPGTAVHLRCLTSALRTETIVTVRPNSTTWPFCHELVNISGLDIELGEASAGPGELDSDLWNDVLVPEILPSFSSCTLVQQHFLLVAGGISYQRQGPVQMTKTAINVDIHRGIKSSTIAENHVGANEEAHFVPWRVGSERHLGITRRTDSISGDAPPPAYS</sequence>
<organism evidence="1 2">
    <name type="scientific">Cadophora malorum</name>
    <dbReference type="NCBI Taxonomy" id="108018"/>
    <lineage>
        <taxon>Eukaryota</taxon>
        <taxon>Fungi</taxon>
        <taxon>Dikarya</taxon>
        <taxon>Ascomycota</taxon>
        <taxon>Pezizomycotina</taxon>
        <taxon>Leotiomycetes</taxon>
        <taxon>Helotiales</taxon>
        <taxon>Ploettnerulaceae</taxon>
        <taxon>Cadophora</taxon>
    </lineage>
</organism>
<dbReference type="OrthoDB" id="3365616at2759"/>
<proteinExistence type="predicted"/>
<evidence type="ECO:0008006" key="3">
    <source>
        <dbReference type="Google" id="ProtNLM"/>
    </source>
</evidence>
<evidence type="ECO:0000313" key="2">
    <source>
        <dbReference type="Proteomes" id="UP000664132"/>
    </source>
</evidence>
<gene>
    <name evidence="1" type="ORF">IFR04_001533</name>
</gene>
<dbReference type="AlphaFoldDB" id="A0A8H7WI30"/>